<dbReference type="InterPro" id="IPR038695">
    <property type="entry name" value="Saro_0823-like_sf"/>
</dbReference>
<dbReference type="Proteomes" id="UP001494588">
    <property type="component" value="Unassembled WGS sequence"/>
</dbReference>
<name>A0ABU9QKS6_9BURK</name>
<accession>A0ABU9QKS6</accession>
<dbReference type="RefSeq" id="WP_201648142.1">
    <property type="nucleotide sequence ID" value="NZ_CAJHCS010000002.1"/>
</dbReference>
<organism evidence="1 2">
    <name type="scientific">Paraburkholderia sabiae</name>
    <dbReference type="NCBI Taxonomy" id="273251"/>
    <lineage>
        <taxon>Bacteria</taxon>
        <taxon>Pseudomonadati</taxon>
        <taxon>Pseudomonadota</taxon>
        <taxon>Betaproteobacteria</taxon>
        <taxon>Burkholderiales</taxon>
        <taxon>Burkholderiaceae</taxon>
        <taxon>Paraburkholderia</taxon>
    </lineage>
</organism>
<keyword evidence="2" id="KW-1185">Reference proteome</keyword>
<proteinExistence type="predicted"/>
<comment type="caution">
    <text evidence="1">The sequence shown here is derived from an EMBL/GenBank/DDBJ whole genome shotgun (WGS) entry which is preliminary data.</text>
</comment>
<dbReference type="Gene3D" id="2.60.120.1140">
    <property type="entry name" value="Protein of unknown function DUF192"/>
    <property type="match status" value="1"/>
</dbReference>
<protein>
    <submittedName>
        <fullName evidence="1">DUF192 domain-containing protein</fullName>
    </submittedName>
</protein>
<dbReference type="InterPro" id="IPR003795">
    <property type="entry name" value="DUF192"/>
</dbReference>
<dbReference type="PANTHER" id="PTHR37953">
    <property type="entry name" value="UPF0127 PROTEIN MJ1496"/>
    <property type="match status" value="1"/>
</dbReference>
<dbReference type="PANTHER" id="PTHR37953:SF1">
    <property type="entry name" value="UPF0127 PROTEIN MJ1496"/>
    <property type="match status" value="1"/>
</dbReference>
<evidence type="ECO:0000313" key="1">
    <source>
        <dbReference type="EMBL" id="MEM5290043.1"/>
    </source>
</evidence>
<reference evidence="1 2" key="1">
    <citation type="submission" date="2024-01" db="EMBL/GenBank/DDBJ databases">
        <title>The diversity of rhizobia nodulating Mimosa spp. in eleven states of Brazil covering several biomes is determined by host plant, location, and edaphic factors.</title>
        <authorList>
            <person name="Rouws L."/>
            <person name="Barauna A."/>
            <person name="Beukes C."/>
            <person name="De Faria S.M."/>
            <person name="Gross E."/>
            <person name="Dos Reis Junior F.B."/>
            <person name="Simon M."/>
            <person name="Maluk M."/>
            <person name="Odee D.W."/>
            <person name="Kenicer G."/>
            <person name="Young J.P.W."/>
            <person name="Reis V.M."/>
            <person name="Zilli J."/>
            <person name="James E.K."/>
        </authorList>
    </citation>
    <scope>NUCLEOTIDE SEQUENCE [LARGE SCALE GENOMIC DNA]</scope>
    <source>
        <strain evidence="1 2">JPY77</strain>
    </source>
</reference>
<evidence type="ECO:0000313" key="2">
    <source>
        <dbReference type="Proteomes" id="UP001494588"/>
    </source>
</evidence>
<gene>
    <name evidence="1" type="ORF">V4C55_30405</name>
</gene>
<dbReference type="Pfam" id="PF02643">
    <property type="entry name" value="DUF192"/>
    <property type="match status" value="1"/>
</dbReference>
<sequence>MKHGRLIHRGEESRIGVEVADRSIERMRGLLGRSALDADRALWLEPCNAVHTFGMRFPIDVVFIDKRGCVLSVHCNVSRARMLVCWRARSTLEMRAHAAKALQIEVGDSLEWRASA</sequence>
<dbReference type="EMBL" id="JAZHGC010000031">
    <property type="protein sequence ID" value="MEM5290043.1"/>
    <property type="molecule type" value="Genomic_DNA"/>
</dbReference>